<dbReference type="Gene3D" id="3.40.50.720">
    <property type="entry name" value="NAD(P)-binding Rossmann-like Domain"/>
    <property type="match status" value="1"/>
</dbReference>
<dbReference type="Pfam" id="PF00106">
    <property type="entry name" value="adh_short"/>
    <property type="match status" value="2"/>
</dbReference>
<sequence>MELRQDPSSSTRWWGKETRAIVTGGNRGIGLAIVKRLAELGVTVILTARDAKKGKEALELLRNEGLGDFIHFSVLDVSDPHSISAFATWFNHNFGVFDILVNNAAVSFNGLYENSVKHAEIVIKTNFYGPKLLIEALLPFFRCSSTHKSRILNFSSRLGLIHTVKNKNIRAILEDEENLSEEKIDGVIKLFLEQVKEGKWENEGWPKEWTDYAVSKLALNAYSRILARRLRDSNISVNCFCPGFTQTGMTGGKGSRTADIAANIGAQLALLPPQSLQTGKFSEGMGFIGAGKQGRGWFRGCGGREGVESEPLLVKVEVGCGFRGLRLDWMGGASSREGQSNNGWGSTTAGDPDSGKQAFTYCNSGCFILAFGELRHEQYSNVPQESRLLSNVKKDHMYAALTL</sequence>
<dbReference type="Gramene" id="AUR62023778-RA">
    <property type="protein sequence ID" value="AUR62023778-RA:cds"/>
    <property type="gene ID" value="AUR62023778"/>
</dbReference>
<dbReference type="PRINTS" id="PR00081">
    <property type="entry name" value="GDHRDH"/>
</dbReference>
<evidence type="ECO:0000256" key="2">
    <source>
        <dbReference type="ARBA" id="ARBA00022857"/>
    </source>
</evidence>
<evidence type="ECO:0000256" key="1">
    <source>
        <dbReference type="ARBA" id="ARBA00006484"/>
    </source>
</evidence>
<dbReference type="PRINTS" id="PR00080">
    <property type="entry name" value="SDRFAMILY"/>
</dbReference>
<dbReference type="PROSITE" id="PS00061">
    <property type="entry name" value="ADH_SHORT"/>
    <property type="match status" value="1"/>
</dbReference>
<dbReference type="AlphaFoldDB" id="A0A803M5Q5"/>
<reference evidence="5" key="1">
    <citation type="journal article" date="2017" name="Nature">
        <title>The genome of Chenopodium quinoa.</title>
        <authorList>
            <person name="Jarvis D.E."/>
            <person name="Ho Y.S."/>
            <person name="Lightfoot D.J."/>
            <person name="Schmoeckel S.M."/>
            <person name="Li B."/>
            <person name="Borm T.J.A."/>
            <person name="Ohyanagi H."/>
            <person name="Mineta K."/>
            <person name="Michell C.T."/>
            <person name="Saber N."/>
            <person name="Kharbatia N.M."/>
            <person name="Rupper R.R."/>
            <person name="Sharp A.R."/>
            <person name="Dally N."/>
            <person name="Boughton B.A."/>
            <person name="Woo Y.H."/>
            <person name="Gao G."/>
            <person name="Schijlen E.G.W.M."/>
            <person name="Guo X."/>
            <person name="Momin A.A."/>
            <person name="Negrao S."/>
            <person name="Al-Babili S."/>
            <person name="Gehring C."/>
            <person name="Roessner U."/>
            <person name="Jung C."/>
            <person name="Murphy K."/>
            <person name="Arold S.T."/>
            <person name="Gojobori T."/>
            <person name="van der Linden C.G."/>
            <person name="van Loo E.N."/>
            <person name="Jellen E.N."/>
            <person name="Maughan P.J."/>
            <person name="Tester M."/>
        </authorList>
    </citation>
    <scope>NUCLEOTIDE SEQUENCE [LARGE SCALE GENOMIC DNA]</scope>
    <source>
        <strain evidence="5">cv. PI 614886</strain>
    </source>
</reference>
<evidence type="ECO:0000256" key="3">
    <source>
        <dbReference type="ARBA" id="ARBA00023002"/>
    </source>
</evidence>
<reference evidence="5" key="2">
    <citation type="submission" date="2021-03" db="UniProtKB">
        <authorList>
            <consortium name="EnsemblPlants"/>
        </authorList>
    </citation>
    <scope>IDENTIFICATION</scope>
</reference>
<dbReference type="GO" id="GO:0016491">
    <property type="term" value="F:oxidoreductase activity"/>
    <property type="evidence" value="ECO:0007669"/>
    <property type="project" value="UniProtKB-KW"/>
</dbReference>
<dbReference type="FunFam" id="3.40.50.720:FF:000387">
    <property type="entry name" value="NAD(P)-binding Rossmann-fold superfamily protein"/>
    <property type="match status" value="1"/>
</dbReference>
<proteinExistence type="inferred from homology"/>
<keyword evidence="6" id="KW-1185">Reference proteome</keyword>
<dbReference type="OMA" id="NGWPENW"/>
<dbReference type="EnsemblPlants" id="AUR62023778-RA">
    <property type="protein sequence ID" value="AUR62023778-RA:cds"/>
    <property type="gene ID" value="AUR62023778"/>
</dbReference>
<name>A0A803M5Q5_CHEQI</name>
<keyword evidence="2" id="KW-0521">NADP</keyword>
<dbReference type="InterPro" id="IPR002347">
    <property type="entry name" value="SDR_fam"/>
</dbReference>
<dbReference type="SUPFAM" id="SSF51735">
    <property type="entry name" value="NAD(P)-binding Rossmann-fold domains"/>
    <property type="match status" value="1"/>
</dbReference>
<dbReference type="GO" id="GO:0016020">
    <property type="term" value="C:membrane"/>
    <property type="evidence" value="ECO:0007669"/>
    <property type="project" value="TreeGrafter"/>
</dbReference>
<accession>A0A803M5Q5</accession>
<dbReference type="InterPro" id="IPR020904">
    <property type="entry name" value="Sc_DH/Rdtase_CS"/>
</dbReference>
<dbReference type="PANTHER" id="PTHR43490">
    <property type="entry name" value="(+)-NEOMENTHOL DEHYDROGENASE"/>
    <property type="match status" value="1"/>
</dbReference>
<evidence type="ECO:0000256" key="4">
    <source>
        <dbReference type="RuleBase" id="RU000363"/>
    </source>
</evidence>
<protein>
    <submittedName>
        <fullName evidence="5">Uncharacterized protein</fullName>
    </submittedName>
</protein>
<keyword evidence="3" id="KW-0560">Oxidoreductase</keyword>
<comment type="similarity">
    <text evidence="1 4">Belongs to the short-chain dehydrogenases/reductases (SDR) family.</text>
</comment>
<dbReference type="PANTHER" id="PTHR43490:SF60">
    <property type="entry name" value="NAD(P)-BINDING ROSSMANN-FOLD SUPERFAMILY PROTEIN"/>
    <property type="match status" value="1"/>
</dbReference>
<dbReference type="Proteomes" id="UP000596660">
    <property type="component" value="Unplaced"/>
</dbReference>
<evidence type="ECO:0000313" key="5">
    <source>
        <dbReference type="EnsemblPlants" id="AUR62023778-RA:cds"/>
    </source>
</evidence>
<dbReference type="InterPro" id="IPR036291">
    <property type="entry name" value="NAD(P)-bd_dom_sf"/>
</dbReference>
<evidence type="ECO:0000313" key="6">
    <source>
        <dbReference type="Proteomes" id="UP000596660"/>
    </source>
</evidence>
<organism evidence="5 6">
    <name type="scientific">Chenopodium quinoa</name>
    <name type="common">Quinoa</name>
    <dbReference type="NCBI Taxonomy" id="63459"/>
    <lineage>
        <taxon>Eukaryota</taxon>
        <taxon>Viridiplantae</taxon>
        <taxon>Streptophyta</taxon>
        <taxon>Embryophyta</taxon>
        <taxon>Tracheophyta</taxon>
        <taxon>Spermatophyta</taxon>
        <taxon>Magnoliopsida</taxon>
        <taxon>eudicotyledons</taxon>
        <taxon>Gunneridae</taxon>
        <taxon>Pentapetalae</taxon>
        <taxon>Caryophyllales</taxon>
        <taxon>Chenopodiaceae</taxon>
        <taxon>Chenopodioideae</taxon>
        <taxon>Atripliceae</taxon>
        <taxon>Chenopodium</taxon>
    </lineage>
</organism>